<keyword evidence="1" id="KW-0732">Signal</keyword>
<organism evidence="2 3">
    <name type="scientific">Caenorhabditis auriculariae</name>
    <dbReference type="NCBI Taxonomy" id="2777116"/>
    <lineage>
        <taxon>Eukaryota</taxon>
        <taxon>Metazoa</taxon>
        <taxon>Ecdysozoa</taxon>
        <taxon>Nematoda</taxon>
        <taxon>Chromadorea</taxon>
        <taxon>Rhabditida</taxon>
        <taxon>Rhabditina</taxon>
        <taxon>Rhabditomorpha</taxon>
        <taxon>Rhabditoidea</taxon>
        <taxon>Rhabditidae</taxon>
        <taxon>Peloderinae</taxon>
        <taxon>Caenorhabditis</taxon>
    </lineage>
</organism>
<gene>
    <name evidence="2" type="ORF">CAUJ_LOCUS5402</name>
</gene>
<name>A0A8S1H2H9_9PELO</name>
<comment type="caution">
    <text evidence="2">The sequence shown here is derived from an EMBL/GenBank/DDBJ whole genome shotgun (WGS) entry which is preliminary data.</text>
</comment>
<dbReference type="EMBL" id="CAJGYM010000011">
    <property type="protein sequence ID" value="CAD6189483.1"/>
    <property type="molecule type" value="Genomic_DNA"/>
</dbReference>
<proteinExistence type="predicted"/>
<accession>A0A8S1H2H9</accession>
<dbReference type="Proteomes" id="UP000835052">
    <property type="component" value="Unassembled WGS sequence"/>
</dbReference>
<reference evidence="2" key="1">
    <citation type="submission" date="2020-10" db="EMBL/GenBank/DDBJ databases">
        <authorList>
            <person name="Kikuchi T."/>
        </authorList>
    </citation>
    <scope>NUCLEOTIDE SEQUENCE</scope>
    <source>
        <strain evidence="2">NKZ352</strain>
    </source>
</reference>
<keyword evidence="3" id="KW-1185">Reference proteome</keyword>
<feature type="chain" id="PRO_5035724280" evidence="1">
    <location>
        <begin position="23"/>
        <end position="69"/>
    </location>
</feature>
<sequence length="69" mass="7874">MFLKVFFPCLLVFLHSCTGVEAFGPSPQSCSSHSDCPWFHVCIRYLCQPYITFPDIILPPLLSKHDVDE</sequence>
<evidence type="ECO:0000256" key="1">
    <source>
        <dbReference type="SAM" id="SignalP"/>
    </source>
</evidence>
<evidence type="ECO:0000313" key="2">
    <source>
        <dbReference type="EMBL" id="CAD6189483.1"/>
    </source>
</evidence>
<protein>
    <submittedName>
        <fullName evidence="2">Uncharacterized protein</fullName>
    </submittedName>
</protein>
<feature type="signal peptide" evidence="1">
    <location>
        <begin position="1"/>
        <end position="22"/>
    </location>
</feature>
<evidence type="ECO:0000313" key="3">
    <source>
        <dbReference type="Proteomes" id="UP000835052"/>
    </source>
</evidence>
<dbReference type="AlphaFoldDB" id="A0A8S1H2H9"/>